<sequence>MQPDPEEGHVNADDTANEQTPSSPRPRLLVSDVGSSDISNSGTILSAQSHVPKEIAISSETSPLPSVSQPSPTQTIDVSPFEINSSLQSHTREENTAGSEVSLLPSGSEPPLLQPNTLCTVGQLLKMQSLDRSPTLKEDSAISQTVLSTPSAEASIPQSDVQTTAISILEKSSQSNTPDIPRITLDNGFETRIGTRNKIELCALPQPSETETGHLQNPAAEQLGGRVAGNNI</sequence>
<feature type="region of interest" description="Disordered" evidence="1">
    <location>
        <begin position="208"/>
        <end position="232"/>
    </location>
</feature>
<dbReference type="EMBL" id="NQIK02000004">
    <property type="protein sequence ID" value="KAF7571626.1"/>
    <property type="molecule type" value="Genomic_DNA"/>
</dbReference>
<evidence type="ECO:0000313" key="2">
    <source>
        <dbReference type="EMBL" id="KAF7571626.1"/>
    </source>
</evidence>
<evidence type="ECO:0000256" key="1">
    <source>
        <dbReference type="SAM" id="MobiDB-lite"/>
    </source>
</evidence>
<dbReference type="GeneID" id="6342366"/>
<feature type="compositionally biased region" description="Basic and acidic residues" evidence="1">
    <location>
        <begin position="1"/>
        <end position="12"/>
    </location>
</feature>
<gene>
    <name evidence="2" type="ORF">PtrM4_091260</name>
</gene>
<dbReference type="AlphaFoldDB" id="A0A2W1FKG4"/>
<organism evidence="2 3">
    <name type="scientific">Pyrenophora tritici-repentis</name>
    <dbReference type="NCBI Taxonomy" id="45151"/>
    <lineage>
        <taxon>Eukaryota</taxon>
        <taxon>Fungi</taxon>
        <taxon>Dikarya</taxon>
        <taxon>Ascomycota</taxon>
        <taxon>Pezizomycotina</taxon>
        <taxon>Dothideomycetes</taxon>
        <taxon>Pleosporomycetidae</taxon>
        <taxon>Pleosporales</taxon>
        <taxon>Pleosporineae</taxon>
        <taxon>Pleosporaceae</taxon>
        <taxon>Pyrenophora</taxon>
    </lineage>
</organism>
<feature type="compositionally biased region" description="Polar residues" evidence="1">
    <location>
        <begin position="33"/>
        <end position="49"/>
    </location>
</feature>
<name>A0A2W1FKG4_9PLEO</name>
<dbReference type="KEGG" id="ptrr:6342366"/>
<feature type="compositionally biased region" description="Polar residues" evidence="1">
    <location>
        <begin position="58"/>
        <end position="89"/>
    </location>
</feature>
<protein>
    <submittedName>
        <fullName evidence="2">Uncharacterized protein</fullName>
    </submittedName>
</protein>
<dbReference type="Proteomes" id="UP000245464">
    <property type="component" value="Chromosome 4"/>
</dbReference>
<evidence type="ECO:0000313" key="3">
    <source>
        <dbReference type="Proteomes" id="UP000245464"/>
    </source>
</evidence>
<feature type="region of interest" description="Disordered" evidence="1">
    <location>
        <begin position="1"/>
        <end position="113"/>
    </location>
</feature>
<proteinExistence type="predicted"/>
<dbReference type="RefSeq" id="XP_001934462.2">
    <property type="nucleotide sequence ID" value="XM_001934427.2"/>
</dbReference>
<comment type="caution">
    <text evidence="2">The sequence shown here is derived from an EMBL/GenBank/DDBJ whole genome shotgun (WGS) entry which is preliminary data.</text>
</comment>
<accession>A0A2W1FKG4</accession>
<reference evidence="2 3" key="1">
    <citation type="journal article" date="2018" name="BMC Genomics">
        <title>Comparative genomics of the wheat fungal pathogen Pyrenophora tritici-repentis reveals chromosomal variations and genome plasticity.</title>
        <authorList>
            <person name="Moolhuijzen P."/>
            <person name="See P.T."/>
            <person name="Hane J.K."/>
            <person name="Shi G."/>
            <person name="Liu Z."/>
            <person name="Oliver R.P."/>
            <person name="Moffat C.S."/>
        </authorList>
    </citation>
    <scope>NUCLEOTIDE SEQUENCE [LARGE SCALE GENOMIC DNA]</scope>
    <source>
        <strain evidence="2">M4</strain>
    </source>
</reference>
<feature type="compositionally biased region" description="Low complexity" evidence="1">
    <location>
        <begin position="98"/>
        <end position="113"/>
    </location>
</feature>